<keyword evidence="3 5" id="KW-0067">ATP-binding</keyword>
<dbReference type="GO" id="GO:0005524">
    <property type="term" value="F:ATP binding"/>
    <property type="evidence" value="ECO:0007669"/>
    <property type="project" value="UniProtKB-KW"/>
</dbReference>
<dbReference type="FunFam" id="3.40.50.300:FF:000421">
    <property type="entry name" value="Branched-chain amino acid ABC transporter ATP-binding protein"/>
    <property type="match status" value="1"/>
</dbReference>
<evidence type="ECO:0000313" key="5">
    <source>
        <dbReference type="EMBL" id="MBI4595702.1"/>
    </source>
</evidence>
<evidence type="ECO:0000313" key="6">
    <source>
        <dbReference type="Proteomes" id="UP000772181"/>
    </source>
</evidence>
<proteinExistence type="predicted"/>
<dbReference type="InterPro" id="IPR032823">
    <property type="entry name" value="BCA_ABC_TP_C"/>
</dbReference>
<dbReference type="InterPro" id="IPR027417">
    <property type="entry name" value="P-loop_NTPase"/>
</dbReference>
<dbReference type="AlphaFoldDB" id="A0A933GKT5"/>
<reference evidence="5" key="1">
    <citation type="submission" date="2020-07" db="EMBL/GenBank/DDBJ databases">
        <title>Huge and variable diversity of episymbiotic CPR bacteria and DPANN archaea in groundwater ecosystems.</title>
        <authorList>
            <person name="He C.Y."/>
            <person name="Keren R."/>
            <person name="Whittaker M."/>
            <person name="Farag I.F."/>
            <person name="Doudna J."/>
            <person name="Cate J.H.D."/>
            <person name="Banfield J.F."/>
        </authorList>
    </citation>
    <scope>NUCLEOTIDE SEQUENCE</scope>
    <source>
        <strain evidence="5">NC_groundwater_1482_Ag_S-0.65um_47_24</strain>
    </source>
</reference>
<evidence type="ECO:0000259" key="4">
    <source>
        <dbReference type="PROSITE" id="PS50893"/>
    </source>
</evidence>
<evidence type="ECO:0000256" key="1">
    <source>
        <dbReference type="ARBA" id="ARBA00022448"/>
    </source>
</evidence>
<feature type="domain" description="ABC transporter" evidence="4">
    <location>
        <begin position="8"/>
        <end position="252"/>
    </location>
</feature>
<dbReference type="SMART" id="SM00382">
    <property type="entry name" value="AAA"/>
    <property type="match status" value="1"/>
</dbReference>
<dbReference type="PROSITE" id="PS50893">
    <property type="entry name" value="ABC_TRANSPORTER_2"/>
    <property type="match status" value="1"/>
</dbReference>
<dbReference type="PROSITE" id="PS00211">
    <property type="entry name" value="ABC_TRANSPORTER_1"/>
    <property type="match status" value="1"/>
</dbReference>
<dbReference type="EMBL" id="JACQWF010000225">
    <property type="protein sequence ID" value="MBI4595702.1"/>
    <property type="molecule type" value="Genomic_DNA"/>
</dbReference>
<dbReference type="GO" id="GO:0042941">
    <property type="term" value="P:D-alanine transmembrane transport"/>
    <property type="evidence" value="ECO:0007669"/>
    <property type="project" value="TreeGrafter"/>
</dbReference>
<keyword evidence="2" id="KW-0547">Nucleotide-binding</keyword>
<sequence length="256" mass="28774">MRRDKPILFLEKVTKAFGGLMALNKLELEVKEGEILGLIGPNGSGKTTAFNVITGFFPATEGKVFFKNQDITSMKTCFIVRMGIARTFQNIRLFNRMTVFDNVKIGQYHKGKSVFASIMSFGSRDERALGKKVDEILVFTGLYDKRNDLAGSLSYGDQRRLEIARAFATEPELLLLDEPAAGLNPRETEELIDEILKIRKLGKTILLIEHDMNVVMNLSDRISVLNFGEKIAEGLPGQIQEHPGVIEAYLGKERRY</sequence>
<dbReference type="Pfam" id="PF00005">
    <property type="entry name" value="ABC_tran"/>
    <property type="match status" value="1"/>
</dbReference>
<dbReference type="CDD" id="cd03219">
    <property type="entry name" value="ABC_Mj1267_LivG_branched"/>
    <property type="match status" value="1"/>
</dbReference>
<dbReference type="InterPro" id="IPR003439">
    <property type="entry name" value="ABC_transporter-like_ATP-bd"/>
</dbReference>
<dbReference type="Gene3D" id="3.40.50.300">
    <property type="entry name" value="P-loop containing nucleotide triphosphate hydrolases"/>
    <property type="match status" value="1"/>
</dbReference>
<accession>A0A933GKT5</accession>
<organism evidence="5 6">
    <name type="scientific">Tectimicrobiota bacterium</name>
    <dbReference type="NCBI Taxonomy" id="2528274"/>
    <lineage>
        <taxon>Bacteria</taxon>
        <taxon>Pseudomonadati</taxon>
        <taxon>Nitrospinota/Tectimicrobiota group</taxon>
        <taxon>Candidatus Tectimicrobiota</taxon>
    </lineage>
</organism>
<comment type="caution">
    <text evidence="5">The sequence shown here is derived from an EMBL/GenBank/DDBJ whole genome shotgun (WGS) entry which is preliminary data.</text>
</comment>
<dbReference type="GO" id="GO:0005886">
    <property type="term" value="C:plasma membrane"/>
    <property type="evidence" value="ECO:0007669"/>
    <property type="project" value="TreeGrafter"/>
</dbReference>
<dbReference type="InterPro" id="IPR017871">
    <property type="entry name" value="ABC_transporter-like_CS"/>
</dbReference>
<dbReference type="GO" id="GO:0016887">
    <property type="term" value="F:ATP hydrolysis activity"/>
    <property type="evidence" value="ECO:0007669"/>
    <property type="project" value="InterPro"/>
</dbReference>
<evidence type="ECO:0000256" key="3">
    <source>
        <dbReference type="ARBA" id="ARBA00022840"/>
    </source>
</evidence>
<dbReference type="GO" id="GO:0005304">
    <property type="term" value="F:L-valine transmembrane transporter activity"/>
    <property type="evidence" value="ECO:0007669"/>
    <property type="project" value="TreeGrafter"/>
</dbReference>
<dbReference type="InterPro" id="IPR051120">
    <property type="entry name" value="ABC_AA/LPS_Transport"/>
</dbReference>
<keyword evidence="1" id="KW-0813">Transport</keyword>
<protein>
    <submittedName>
        <fullName evidence="5">ABC transporter ATP-binding protein</fullName>
    </submittedName>
</protein>
<dbReference type="GO" id="GO:1903805">
    <property type="term" value="P:L-valine import across plasma membrane"/>
    <property type="evidence" value="ECO:0007669"/>
    <property type="project" value="TreeGrafter"/>
</dbReference>
<name>A0A933GKT5_UNCTE</name>
<dbReference type="GO" id="GO:0015808">
    <property type="term" value="P:L-alanine transport"/>
    <property type="evidence" value="ECO:0007669"/>
    <property type="project" value="TreeGrafter"/>
</dbReference>
<dbReference type="GO" id="GO:1903806">
    <property type="term" value="P:L-isoleucine import across plasma membrane"/>
    <property type="evidence" value="ECO:0007669"/>
    <property type="project" value="TreeGrafter"/>
</dbReference>
<dbReference type="PANTHER" id="PTHR45772:SF7">
    <property type="entry name" value="AMINO ACID ABC TRANSPORTER ATP-BINDING PROTEIN"/>
    <property type="match status" value="1"/>
</dbReference>
<dbReference type="PANTHER" id="PTHR45772">
    <property type="entry name" value="CONSERVED COMPONENT OF ABC TRANSPORTER FOR NATURAL AMINO ACIDS-RELATED"/>
    <property type="match status" value="1"/>
</dbReference>
<dbReference type="Proteomes" id="UP000772181">
    <property type="component" value="Unassembled WGS sequence"/>
</dbReference>
<dbReference type="GO" id="GO:0015192">
    <property type="term" value="F:L-phenylalanine transmembrane transporter activity"/>
    <property type="evidence" value="ECO:0007669"/>
    <property type="project" value="TreeGrafter"/>
</dbReference>
<evidence type="ECO:0000256" key="2">
    <source>
        <dbReference type="ARBA" id="ARBA00022741"/>
    </source>
</evidence>
<dbReference type="Pfam" id="PF12399">
    <property type="entry name" value="BCA_ABC_TP_C"/>
    <property type="match status" value="1"/>
</dbReference>
<gene>
    <name evidence="5" type="ORF">HY730_04900</name>
</gene>
<dbReference type="SUPFAM" id="SSF52540">
    <property type="entry name" value="P-loop containing nucleoside triphosphate hydrolases"/>
    <property type="match status" value="1"/>
</dbReference>
<dbReference type="InterPro" id="IPR003593">
    <property type="entry name" value="AAA+_ATPase"/>
</dbReference>
<dbReference type="GO" id="GO:0015188">
    <property type="term" value="F:L-isoleucine transmembrane transporter activity"/>
    <property type="evidence" value="ECO:0007669"/>
    <property type="project" value="TreeGrafter"/>
</dbReference>